<feature type="domain" description="PHD-type" evidence="14">
    <location>
        <begin position="35"/>
        <end position="85"/>
    </location>
</feature>
<dbReference type="Pfam" id="PF12269">
    <property type="entry name" value="CpG_bind_C"/>
    <property type="match status" value="1"/>
</dbReference>
<dbReference type="InterPro" id="IPR022056">
    <property type="entry name" value="CpG-bd_C"/>
</dbReference>
<dbReference type="PANTHER" id="PTHR46174:SF1">
    <property type="entry name" value="CXXC-TYPE ZINC FINGER PROTEIN 1"/>
    <property type="match status" value="1"/>
</dbReference>
<evidence type="ECO:0000256" key="12">
    <source>
        <dbReference type="PROSITE-ProRule" id="PRU00509"/>
    </source>
</evidence>
<evidence type="ECO:0000256" key="3">
    <source>
        <dbReference type="ARBA" id="ARBA00022723"/>
    </source>
</evidence>
<accession>A0AAW1TRA1</accession>
<dbReference type="InterPro" id="IPR002857">
    <property type="entry name" value="Znf_CXXC"/>
</dbReference>
<dbReference type="PANTHER" id="PTHR46174">
    <property type="entry name" value="CXXC-TYPE ZINC FINGER PROTEIN 1"/>
    <property type="match status" value="1"/>
</dbReference>
<gene>
    <name evidence="16" type="ORF">WA026_019647</name>
</gene>
<evidence type="ECO:0000256" key="4">
    <source>
        <dbReference type="ARBA" id="ARBA00022771"/>
    </source>
</evidence>
<dbReference type="EMBL" id="JARQZJ010000013">
    <property type="protein sequence ID" value="KAK9872858.1"/>
    <property type="molecule type" value="Genomic_DNA"/>
</dbReference>
<dbReference type="Pfam" id="PF00628">
    <property type="entry name" value="PHD"/>
    <property type="match status" value="1"/>
</dbReference>
<keyword evidence="4 12" id="KW-0863">Zinc-finger</keyword>
<dbReference type="GO" id="GO:0048188">
    <property type="term" value="C:Set1C/COMPASS complex"/>
    <property type="evidence" value="ECO:0007669"/>
    <property type="project" value="InterPro"/>
</dbReference>
<dbReference type="FunFam" id="3.30.40.10:FF:000138">
    <property type="entry name" value="CXXC-type zinc finger protein 1"/>
    <property type="match status" value="1"/>
</dbReference>
<keyword evidence="6" id="KW-0805">Transcription regulation</keyword>
<evidence type="ECO:0000256" key="1">
    <source>
        <dbReference type="ARBA" id="ARBA00004123"/>
    </source>
</evidence>
<sequence length="492" mass="57121">MSRKRGDISKEEIAKQFLLPERQSKIDTLLRQDGQAYCICRSSDSSRFMIACDACEEWYHGDCIGISEKEAKLIKQYFCIRCIEEDPTLKTKWKTKKDDSATAATNTEDRKSKKRRDRNENKTDKKLKRCGDCMGCYKTEDCGRCDICTKKYKHGTGRQKERCKQRICINYGGGRRKRRDSSSDREIPFNAHLMTDYPRQCYGPVCTNSARYGSKYCSDNCGLKLATNRILQVLPQRIQEWALTPCVAEDKNIKALDQVRKQKIEVSHILQELDKRHKELDAIVERAKSVTVPDNFEYDQEEESEMSMYCITCGHEIHSKTAIKHMEKCFNKYESQASFGSVFKTRIEGNNMFCDFFNSSNNTYCKRLRVLCPEHCKDPKVGDDEVCGCPLVTNVFNPTGDFCRAPKKSCVKHFVWEKLRRAEIDLERVRQWLKMDELLEKERNIRSTMANRAGVLALMLHSTYNHEVMEQLTKASQQQDKSGVDKESVIRR</sequence>
<keyword evidence="7" id="KW-0238">DNA-binding</keyword>
<name>A0AAW1TRA1_9CUCU</name>
<dbReference type="PROSITE" id="PS01359">
    <property type="entry name" value="ZF_PHD_1"/>
    <property type="match status" value="1"/>
</dbReference>
<comment type="caution">
    <text evidence="16">The sequence shown here is derived from an EMBL/GenBank/DDBJ whole genome shotgun (WGS) entry which is preliminary data.</text>
</comment>
<feature type="domain" description="CXXC-type" evidence="15">
    <location>
        <begin position="122"/>
        <end position="169"/>
    </location>
</feature>
<dbReference type="PROSITE" id="PS51058">
    <property type="entry name" value="ZF_CXXC"/>
    <property type="match status" value="1"/>
</dbReference>
<keyword evidence="17" id="KW-1185">Reference proteome</keyword>
<dbReference type="SMART" id="SM00249">
    <property type="entry name" value="PHD"/>
    <property type="match status" value="1"/>
</dbReference>
<evidence type="ECO:0000256" key="13">
    <source>
        <dbReference type="SAM" id="MobiDB-lite"/>
    </source>
</evidence>
<dbReference type="GO" id="GO:0045893">
    <property type="term" value="P:positive regulation of DNA-templated transcription"/>
    <property type="evidence" value="ECO:0007669"/>
    <property type="project" value="TreeGrafter"/>
</dbReference>
<dbReference type="GO" id="GO:0008270">
    <property type="term" value="F:zinc ion binding"/>
    <property type="evidence" value="ECO:0007669"/>
    <property type="project" value="UniProtKB-KW"/>
</dbReference>
<feature type="region of interest" description="Disordered" evidence="13">
    <location>
        <begin position="94"/>
        <end position="120"/>
    </location>
</feature>
<organism evidence="16 17">
    <name type="scientific">Henosepilachna vigintioctopunctata</name>
    <dbReference type="NCBI Taxonomy" id="420089"/>
    <lineage>
        <taxon>Eukaryota</taxon>
        <taxon>Metazoa</taxon>
        <taxon>Ecdysozoa</taxon>
        <taxon>Arthropoda</taxon>
        <taxon>Hexapoda</taxon>
        <taxon>Insecta</taxon>
        <taxon>Pterygota</taxon>
        <taxon>Neoptera</taxon>
        <taxon>Endopterygota</taxon>
        <taxon>Coleoptera</taxon>
        <taxon>Polyphaga</taxon>
        <taxon>Cucujiformia</taxon>
        <taxon>Coccinelloidea</taxon>
        <taxon>Coccinellidae</taxon>
        <taxon>Epilachninae</taxon>
        <taxon>Epilachnini</taxon>
        <taxon>Henosepilachna</taxon>
    </lineage>
</organism>
<dbReference type="SUPFAM" id="SSF57903">
    <property type="entry name" value="FYVE/PHD zinc finger"/>
    <property type="match status" value="1"/>
</dbReference>
<dbReference type="Proteomes" id="UP001431783">
    <property type="component" value="Unassembled WGS sequence"/>
</dbReference>
<dbReference type="InterPro" id="IPR011011">
    <property type="entry name" value="Znf_FYVE_PHD"/>
</dbReference>
<evidence type="ECO:0000256" key="5">
    <source>
        <dbReference type="ARBA" id="ARBA00022833"/>
    </source>
</evidence>
<evidence type="ECO:0000313" key="16">
    <source>
        <dbReference type="EMBL" id="KAK9872858.1"/>
    </source>
</evidence>
<keyword evidence="5" id="KW-0862">Zinc</keyword>
<keyword evidence="9" id="KW-0539">Nucleus</keyword>
<dbReference type="Gene3D" id="3.30.40.10">
    <property type="entry name" value="Zinc/RING finger domain, C3HC4 (zinc finger)"/>
    <property type="match status" value="1"/>
</dbReference>
<keyword evidence="3" id="KW-0479">Metal-binding</keyword>
<evidence type="ECO:0000256" key="7">
    <source>
        <dbReference type="ARBA" id="ARBA00023125"/>
    </source>
</evidence>
<protein>
    <recommendedName>
        <fullName evidence="10">CXXC-type zinc finger protein 1</fullName>
    </recommendedName>
    <alternativeName>
        <fullName evidence="11">PHD finger and CXXC domain-containing protein 1</fullName>
    </alternativeName>
</protein>
<proteinExistence type="predicted"/>
<dbReference type="InterPro" id="IPR013083">
    <property type="entry name" value="Znf_RING/FYVE/PHD"/>
</dbReference>
<feature type="compositionally biased region" description="Basic and acidic residues" evidence="13">
    <location>
        <begin position="107"/>
        <end position="120"/>
    </location>
</feature>
<evidence type="ECO:0000259" key="15">
    <source>
        <dbReference type="PROSITE" id="PS51058"/>
    </source>
</evidence>
<evidence type="ECO:0000256" key="2">
    <source>
        <dbReference type="ARBA" id="ARBA00022553"/>
    </source>
</evidence>
<evidence type="ECO:0000256" key="9">
    <source>
        <dbReference type="ARBA" id="ARBA00023242"/>
    </source>
</evidence>
<keyword evidence="2" id="KW-0597">Phosphoprotein</keyword>
<reference evidence="16 17" key="1">
    <citation type="submission" date="2023-03" db="EMBL/GenBank/DDBJ databases">
        <title>Genome insight into feeding habits of ladybird beetles.</title>
        <authorList>
            <person name="Li H.-S."/>
            <person name="Huang Y.-H."/>
            <person name="Pang H."/>
        </authorList>
    </citation>
    <scope>NUCLEOTIDE SEQUENCE [LARGE SCALE GENOMIC DNA]</scope>
    <source>
        <strain evidence="16">SYSU_2023b</strain>
        <tissue evidence="16">Whole body</tissue>
    </source>
</reference>
<keyword evidence="8" id="KW-0804">Transcription</keyword>
<dbReference type="InterPro" id="IPR019787">
    <property type="entry name" value="Znf_PHD-finger"/>
</dbReference>
<dbReference type="AlphaFoldDB" id="A0AAW1TRA1"/>
<dbReference type="InterPro" id="IPR001965">
    <property type="entry name" value="Znf_PHD"/>
</dbReference>
<dbReference type="GO" id="GO:0003677">
    <property type="term" value="F:DNA binding"/>
    <property type="evidence" value="ECO:0007669"/>
    <property type="project" value="UniProtKB-KW"/>
</dbReference>
<evidence type="ECO:0000313" key="17">
    <source>
        <dbReference type="Proteomes" id="UP001431783"/>
    </source>
</evidence>
<dbReference type="InterPro" id="IPR019786">
    <property type="entry name" value="Zinc_finger_PHD-type_CS"/>
</dbReference>
<evidence type="ECO:0000256" key="10">
    <source>
        <dbReference type="ARBA" id="ARBA00023828"/>
    </source>
</evidence>
<evidence type="ECO:0000259" key="14">
    <source>
        <dbReference type="PROSITE" id="PS50016"/>
    </source>
</evidence>
<evidence type="ECO:0000256" key="6">
    <source>
        <dbReference type="ARBA" id="ARBA00023015"/>
    </source>
</evidence>
<comment type="subcellular location">
    <subcellularLocation>
        <location evidence="1">Nucleus</location>
    </subcellularLocation>
</comment>
<dbReference type="PROSITE" id="PS50016">
    <property type="entry name" value="ZF_PHD_2"/>
    <property type="match status" value="1"/>
</dbReference>
<evidence type="ECO:0000256" key="11">
    <source>
        <dbReference type="ARBA" id="ARBA00081451"/>
    </source>
</evidence>
<dbReference type="InterPro" id="IPR037869">
    <property type="entry name" value="Spp1/CFP1"/>
</dbReference>
<dbReference type="Pfam" id="PF02008">
    <property type="entry name" value="zf-CXXC"/>
    <property type="match status" value="1"/>
</dbReference>
<evidence type="ECO:0000256" key="8">
    <source>
        <dbReference type="ARBA" id="ARBA00023163"/>
    </source>
</evidence>